<dbReference type="Pfam" id="PF14808">
    <property type="entry name" value="TMEM164"/>
    <property type="match status" value="1"/>
</dbReference>
<keyword evidence="1" id="KW-0812">Transmembrane</keyword>
<evidence type="ECO:0000313" key="2">
    <source>
        <dbReference type="EMBL" id="MDG0794636.1"/>
    </source>
</evidence>
<feature type="transmembrane region" description="Helical" evidence="1">
    <location>
        <begin position="119"/>
        <end position="139"/>
    </location>
</feature>
<organism evidence="2 3">
    <name type="scientific">Cohnella ginsengisoli</name>
    <dbReference type="NCBI Taxonomy" id="425004"/>
    <lineage>
        <taxon>Bacteria</taxon>
        <taxon>Bacillati</taxon>
        <taxon>Bacillota</taxon>
        <taxon>Bacilli</taxon>
        <taxon>Bacillales</taxon>
        <taxon>Paenibacillaceae</taxon>
        <taxon>Cohnella</taxon>
    </lineage>
</organism>
<evidence type="ECO:0000313" key="3">
    <source>
        <dbReference type="Proteomes" id="UP001153387"/>
    </source>
</evidence>
<keyword evidence="1" id="KW-0472">Membrane</keyword>
<feature type="transmembrane region" description="Helical" evidence="1">
    <location>
        <begin position="64"/>
        <end position="83"/>
    </location>
</feature>
<reference evidence="2 3" key="1">
    <citation type="submission" date="2022-10" db="EMBL/GenBank/DDBJ databases">
        <title>Comparative genomic analysis of Cohnella hashimotonis sp. nov., isolated from the International Space Station.</title>
        <authorList>
            <person name="Simpson A."/>
            <person name="Venkateswaran K."/>
        </authorList>
    </citation>
    <scope>NUCLEOTIDE SEQUENCE [LARGE SCALE GENOMIC DNA]</scope>
    <source>
        <strain evidence="2 3">DSM 18997</strain>
    </source>
</reference>
<protein>
    <submittedName>
        <fullName evidence="2">TIGR02206 family membrane protein</fullName>
    </submittedName>
</protein>
<feature type="transmembrane region" description="Helical" evidence="1">
    <location>
        <begin position="151"/>
        <end position="177"/>
    </location>
</feature>
<accession>A0A9X4KMC8</accession>
<keyword evidence="3" id="KW-1185">Reference proteome</keyword>
<sequence>MTFEPYGAPHWAALGLLALIVAAMCAQRRRLRGSKRARIALAAASAAVELAMLADRAVTRNWDIYALPFELCSLMIWLTAIMMLTGSRRLYEATFFLGILGAAQALATPDLTAPFPTFGFAHFFLGHILIVVSNLYMTIVEGYRPTLRSALRAFGWLQALAVPAAIADMLAGTNFMFLARKPPSASLLDLLGPWPWYLLELEAVALALCLLLLGLVKLADRFFSSPIRSPKEDSPS</sequence>
<keyword evidence="1" id="KW-1133">Transmembrane helix</keyword>
<dbReference type="InterPro" id="IPR011737">
    <property type="entry name" value="CHP02206_TP0381"/>
</dbReference>
<feature type="transmembrane region" description="Helical" evidence="1">
    <location>
        <begin position="6"/>
        <end position="26"/>
    </location>
</feature>
<proteinExistence type="predicted"/>
<comment type="caution">
    <text evidence="2">The sequence shown here is derived from an EMBL/GenBank/DDBJ whole genome shotgun (WGS) entry which is preliminary data.</text>
</comment>
<dbReference type="Proteomes" id="UP001153387">
    <property type="component" value="Unassembled WGS sequence"/>
</dbReference>
<dbReference type="NCBIfam" id="TIGR02206">
    <property type="entry name" value="intg_mem_TP0381"/>
    <property type="match status" value="1"/>
</dbReference>
<dbReference type="RefSeq" id="WP_277568363.1">
    <property type="nucleotide sequence ID" value="NZ_JAPDHZ010000006.1"/>
</dbReference>
<dbReference type="EMBL" id="JAPDHZ010000006">
    <property type="protein sequence ID" value="MDG0794636.1"/>
    <property type="molecule type" value="Genomic_DNA"/>
</dbReference>
<name>A0A9X4KMC8_9BACL</name>
<gene>
    <name evidence="2" type="ORF">OMP38_30195</name>
</gene>
<evidence type="ECO:0000256" key="1">
    <source>
        <dbReference type="SAM" id="Phobius"/>
    </source>
</evidence>
<feature type="transmembrane region" description="Helical" evidence="1">
    <location>
        <begin position="197"/>
        <end position="219"/>
    </location>
</feature>
<dbReference type="AlphaFoldDB" id="A0A9X4KMC8"/>